<dbReference type="AlphaFoldDB" id="A0A540WMD3"/>
<accession>A0A540WMD3</accession>
<gene>
    <name evidence="7" type="ORF">FJV41_40795</name>
</gene>
<evidence type="ECO:0000259" key="6">
    <source>
        <dbReference type="SMART" id="SM01144"/>
    </source>
</evidence>
<dbReference type="OrthoDB" id="370626at2"/>
<sequence>MSVPVFRRPRCQRCNLPQHLCLCAEIPQVATRTRIVLLQHIVETWKKSNTGRVAALALSNAKLLTYGAPDESFDTSVLSEPGTWMLFPDGPAAPPDAPAPRQLVVLDGSWSQARRMSQRIPVLRTLPRLVLPPPESGMLMLREPTHPSGMSTLDAIARAVAMLEGPEAAAALERLAALRVQRIAECGTLN</sequence>
<evidence type="ECO:0000313" key="8">
    <source>
        <dbReference type="Proteomes" id="UP000315369"/>
    </source>
</evidence>
<dbReference type="EMBL" id="VIFM01000274">
    <property type="protein sequence ID" value="TQF10178.1"/>
    <property type="molecule type" value="Genomic_DNA"/>
</dbReference>
<keyword evidence="8" id="KW-1185">Reference proteome</keyword>
<feature type="domain" description="DTW" evidence="6">
    <location>
        <begin position="7"/>
        <end position="188"/>
    </location>
</feature>
<keyword evidence="2" id="KW-0808">Transferase</keyword>
<comment type="caution">
    <text evidence="7">The sequence shown here is derived from an EMBL/GenBank/DDBJ whole genome shotgun (WGS) entry which is preliminary data.</text>
</comment>
<proteinExistence type="inferred from homology"/>
<evidence type="ECO:0000256" key="2">
    <source>
        <dbReference type="ARBA" id="ARBA00022679"/>
    </source>
</evidence>
<keyword evidence="4" id="KW-0819">tRNA processing</keyword>
<dbReference type="GO" id="GO:0016432">
    <property type="term" value="F:tRNA-uridine aminocarboxypropyltransferase activity"/>
    <property type="evidence" value="ECO:0007669"/>
    <property type="project" value="UniProtKB-EC"/>
</dbReference>
<evidence type="ECO:0000256" key="4">
    <source>
        <dbReference type="ARBA" id="ARBA00022694"/>
    </source>
</evidence>
<keyword evidence="3" id="KW-0949">S-adenosyl-L-methionine</keyword>
<name>A0A540WMD3_9BACT</name>
<dbReference type="GO" id="GO:0008033">
    <property type="term" value="P:tRNA processing"/>
    <property type="evidence" value="ECO:0007669"/>
    <property type="project" value="UniProtKB-KW"/>
</dbReference>
<comment type="similarity">
    <text evidence="5">Belongs to the TDD superfamily. DTWD2 family.</text>
</comment>
<evidence type="ECO:0000256" key="3">
    <source>
        <dbReference type="ARBA" id="ARBA00022691"/>
    </source>
</evidence>
<evidence type="ECO:0000256" key="5">
    <source>
        <dbReference type="ARBA" id="ARBA00034489"/>
    </source>
</evidence>
<protein>
    <recommendedName>
        <fullName evidence="1">tRNA-uridine aminocarboxypropyltransferase</fullName>
        <ecNumber evidence="1">2.5.1.25</ecNumber>
    </recommendedName>
</protein>
<dbReference type="PANTHER" id="PTHR21392:SF0">
    <property type="entry name" value="TRNA-URIDINE AMINOCARBOXYPROPYLTRANSFERASE 2"/>
    <property type="match status" value="1"/>
</dbReference>
<dbReference type="InterPro" id="IPR039262">
    <property type="entry name" value="DTWD2/TAPT"/>
</dbReference>
<dbReference type="RefSeq" id="WP_141648028.1">
    <property type="nucleotide sequence ID" value="NZ_VIFM01000274.1"/>
</dbReference>
<organism evidence="7 8">
    <name type="scientific">Myxococcus llanfairpwllgwyngyllgogerychwyrndrobwllllantysiliogogogochensis</name>
    <dbReference type="NCBI Taxonomy" id="2590453"/>
    <lineage>
        <taxon>Bacteria</taxon>
        <taxon>Pseudomonadati</taxon>
        <taxon>Myxococcota</taxon>
        <taxon>Myxococcia</taxon>
        <taxon>Myxococcales</taxon>
        <taxon>Cystobacterineae</taxon>
        <taxon>Myxococcaceae</taxon>
        <taxon>Myxococcus</taxon>
    </lineage>
</organism>
<evidence type="ECO:0000313" key="7">
    <source>
        <dbReference type="EMBL" id="TQF10178.1"/>
    </source>
</evidence>
<evidence type="ECO:0000256" key="1">
    <source>
        <dbReference type="ARBA" id="ARBA00012386"/>
    </source>
</evidence>
<dbReference type="PANTHER" id="PTHR21392">
    <property type="entry name" value="TRNA-URIDINE AMINOCARBOXYPROPYLTRANSFERASE 2"/>
    <property type="match status" value="1"/>
</dbReference>
<dbReference type="SMART" id="SM01144">
    <property type="entry name" value="DTW"/>
    <property type="match status" value="1"/>
</dbReference>
<dbReference type="Proteomes" id="UP000315369">
    <property type="component" value="Unassembled WGS sequence"/>
</dbReference>
<dbReference type="EC" id="2.5.1.25" evidence="1"/>
<reference evidence="7 8" key="1">
    <citation type="submission" date="2019-06" db="EMBL/GenBank/DDBJ databases">
        <authorList>
            <person name="Livingstone P."/>
            <person name="Whitworth D."/>
        </authorList>
    </citation>
    <scope>NUCLEOTIDE SEQUENCE [LARGE SCALE GENOMIC DNA]</scope>
    <source>
        <strain evidence="7 8">AM401</strain>
    </source>
</reference>
<dbReference type="InterPro" id="IPR005636">
    <property type="entry name" value="DTW"/>
</dbReference>
<dbReference type="Pfam" id="PF03942">
    <property type="entry name" value="DTW"/>
    <property type="match status" value="1"/>
</dbReference>